<evidence type="ECO:0000256" key="5">
    <source>
        <dbReference type="ARBA" id="ARBA00022801"/>
    </source>
</evidence>
<gene>
    <name evidence="11" type="ORF">Daesc_005533</name>
</gene>
<dbReference type="PANTHER" id="PTHR13367">
    <property type="entry name" value="UBIQUITIN THIOESTERASE"/>
    <property type="match status" value="1"/>
</dbReference>
<dbReference type="Pfam" id="PF20255">
    <property type="entry name" value="DUF6606"/>
    <property type="match status" value="1"/>
</dbReference>
<organism evidence="11 12">
    <name type="scientific">Daldinia eschscholtzii</name>
    <dbReference type="NCBI Taxonomy" id="292717"/>
    <lineage>
        <taxon>Eukaryota</taxon>
        <taxon>Fungi</taxon>
        <taxon>Dikarya</taxon>
        <taxon>Ascomycota</taxon>
        <taxon>Pezizomycotina</taxon>
        <taxon>Sordariomycetes</taxon>
        <taxon>Xylariomycetidae</taxon>
        <taxon>Xylariales</taxon>
        <taxon>Hypoxylaceae</taxon>
        <taxon>Daldinia</taxon>
    </lineage>
</organism>
<dbReference type="Proteomes" id="UP001369815">
    <property type="component" value="Unassembled WGS sequence"/>
</dbReference>
<dbReference type="EC" id="3.4.19.12" evidence="2"/>
<dbReference type="InterPro" id="IPR046541">
    <property type="entry name" value="DUF6606"/>
</dbReference>
<evidence type="ECO:0000259" key="9">
    <source>
        <dbReference type="Pfam" id="PF12359"/>
    </source>
</evidence>
<protein>
    <recommendedName>
        <fullName evidence="2">ubiquitinyl hydrolase 1</fullName>
        <ecNumber evidence="2">3.4.19.12</ecNumber>
    </recommendedName>
</protein>
<dbReference type="InterPro" id="IPR022105">
    <property type="entry name" value="DUF3645"/>
</dbReference>
<dbReference type="GO" id="GO:0004843">
    <property type="term" value="F:cysteine-type deubiquitinase activity"/>
    <property type="evidence" value="ECO:0007669"/>
    <property type="project" value="UniProtKB-EC"/>
</dbReference>
<sequence length="3087" mass="349023">MDLLQAVFNHLVLPPQLPGSQDSDIEALSYDVLARIIRTCETLGSLVESTWSEAFQTLGASLKSCLALHSGRLEKSALLAHFRELQPNHMLILHVTEQNAALLIRRTNRNGEDYVVFEAFETSAVSEHVLAAGHALQWDFPGRSAQIPLSSFVDEPFQECLATFLEQASIESLYSLQASTQKANVSITEVRDTTDPALITQMLMPILEAMGSPYQAPILRKRVRDDVNIQKADLPWRRLPFWLVLRVASQRHLCLKLGNEQGRVCYKLLVCLLLAELLKQSAGRLNPAMTITLRTKLCRRMAKLEMQKARLKPFEIGTYKSLFGRISPLIENSIREATTQVENAWEAFKNNTIRRVPVLPRHADHQALRLSLPNSGEYLERLLYSQPPPKSGVTSLGLPQPLDKAIQQTQEFTDHIFRIADMEFHAKDNELPSRDTVASFTARCIQISKEIDGIFTEVGNTYDSNPEQMSSMILTLFTLWVRLDKCAVAVCPLLDEHRRVFSPELLDVLQLPMMSEMCRLQDIQTYLAQKNAKSQHGTIFDRFDKNCLAVRYVMQSAEMQSLAVRVKAASDRARDSKEAEWKRMCKEYDDHTAGIAEGTCCCSWRNGQRDVRGCKTCWHWRTRNRMKIEVHEAFLPDHDPAKSALLFELAIPRYLSAYRNATWKILSLLAHPSRPEKSSKPVIELADCPPLRSYMAAEGQGISLASSIKCFSQTHYKFNRGKAPLSRVLLPLAADFQLYDRASGLWVKDLGKPLTFQHHCAVHIPRALRTTIMPVVQHPPATIDGPTSYEVQANQVECPTDMSVHEFSAYQKLLGGRLRRWPDILVEMGSSNLNFGNEDTANVLCQLAIQAGPQLPGETLRAAHVIFKEASFVQRLAEIIEKRLQAILANWREHHYMGLLITLTLRLFYLSSGSSRNRAESLLRAARNATLEWTTKLRKELRAATDAEDAQRISTYGFCAAILCRRTFAVYAEFNSAMSAEDLSSWVLASVALQENLLVDINKLPQSLKTMYLRDTKMAYHLQSILETAIHSHQDAVGYGISRSWSDSSDGVNATFSQWDFFRTPHNRWIVARASEKRWRYTATQTVHYNFIEGHLLVNGKPRGKLPLEIQESPDVKEMFGNHHILTYPSSLPGMTHRLSNRIHGQEVHFGMRDGQVIIRTCTSSCILEFIPRRLFTGPKNFDLPTELTENCVHWLNLSTGCLEVRRMPAIWVKRQRDWEIDIPGRRAVRGNVSLVDPQSNIFDQVAKALQYFEHPERLTVSQPSIGKLQVELRHLDLSFFVNRDGFLECRQLNAEIDPDQDAGTWYGLQSMIVLRDTISGKRSIIVPLGQTSYNRNGIHVLVRTTNAQNYGRYKIDNILGRLSCPPEPLLLYTKAYYHAVTSFCLPDALTGRTGTEEAFSMLRSGASQPWVPLTRVSIQLLSHLAALAPQRVYYPPPMKRFQTVVWNENLTVTIQHDGFESLVQHILMKSNQLSKFASSDTKDTTFEETTHLRNRGRLQRELYECPTSDTAVQVSEDTPYIPRDRKKTSKAVHVYEIARHILTGSPSLPMRNSLKTLLESSEVIGGFHGDNSSFVGKEPLISQIEESVYEKWGSLVQLCLHADHATPILFRLGLLAFHPNPNMDIIHSLASFFVVPEIKCLQPPSCGSFFDFKSRERPSAELLQTLIASAYFAFEGISRRKGIWKDRAGRNAEEHEEFCELEGRKLANRLLEHWPAPASVDRLPRETLESKAINVPLALDKVRPEWDRRRENIELDVYISRVQVILNSLKGARNSFSLSDWTNAVPAFTGQSTSRVIPSVSQELVIKTGPNLDITVSNVDFSGEDESGYGGSEETPTWDLLNESTELEVILRRFAKSTSSIRQKYSSDLLQSLSALKDTGQSDAQGLSPGLRELKHAIEQVKLTISDYHKQICNSLATGDDRFRWLRLGAIWPCTSPVEILTFLRSTLAYNFGTGMKKALVSYGVALTTLQRLERLRSAVLRGDKRACDEELRNPGHQNWSPLNSTDWLLLEIDSDFLIRAEQVDVACAMISPKSGQNSVLQMNMGKGKTSCIVPMVIAVLADGKNLSRLIVPKALLMQTAQTTQSRLGGLVGREVSHIPFSRKSPTTPEILELYETLHRRTRNRRGLILTSHEHILSYKLGGWQQLADGKLKAARSMTTFQRWLDSNCRDVLDECDFTLAVKTQLNYPSGPEMAVDGHPFRWQVAQELLTLVAQCLPGLTKRFPTSIEVLQRPGSFPIVQILKNDVEEAIHDHILESICKGQTSFLRSADSSFRARQGMIRRVLCEPKFDERIFIQAVNAFVNPQAAAKILLVVRGLLINRILLLCLNKRWNVQYGLHPGRDPIAVPFEAKGTPSEQSEFGHPDVSILFTCLAFYYTGLTSAQFRQGLHYVLQSDDPAAQYELWSSGCDSLPEALHHWNVINIDDGGQVEELWKHLRLSRIVINHYCNHFVFPVHARQFEIKLQVSAWDIPLFSKDQRGARTTGFSGTNDSRMNLPLTIRQDDLPSLQHTSAEVLSYLLRPCNRGYHVTADVSGRRLTERGLLERLKDKGIRTLIDAGAYILEMDNKAVAQEWLGIDYQADAAVYFGADNRAWVHYRGDKKNDVPLLATPFADDLRNCVVYLDEAHTRGVDLKLPLNAHGALTLALKQTKDYTMQAAMRLRQLRTTQSVSFFAPPEVDQSIKDFCRRAGDVSIDSSHVVAWLLEQTCCVNEDLQSLYVSQGVDFCQRTDAIWRHENFLTNTTQRAKLLETIQQPERQTLEQLYGGALAGSRIGTVGRMSTPQLQKFADQLNQSYGERGALHVGAMEEVEQEREVQVQVEQVRQVQKPLRYEPLAFPGLHPAILKFTRTGVLENTSSTQAETAFEHVFEYVARTTLGKQFDVRRTDSQFFISTEFRRTVKCKKNGVIDNFMRPVEWVLWSPSAQTALVIIPEEAELLIPWLRGTTRSPRVHLIAYAAPVTKTMERFNTLQYYSLPALPPACKFPEWLRFELGVLGGRLYVSLAEWDPLSRYLQSSFEKTDELSREGSNPTQAEAATPTPFADDPSSFLLEWLTLLRKTQDVLHTPMGYICTGRALGGPGQFQASLL</sequence>
<dbReference type="GO" id="GO:0006508">
    <property type="term" value="P:proteolysis"/>
    <property type="evidence" value="ECO:0007669"/>
    <property type="project" value="UniProtKB-KW"/>
</dbReference>
<keyword evidence="6" id="KW-0788">Thiol protease</keyword>
<keyword evidence="3" id="KW-0645">Protease</keyword>
<comment type="caution">
    <text evidence="11">The sequence shown here is derived from an EMBL/GenBank/DDBJ whole genome shotgun (WGS) entry which is preliminary data.</text>
</comment>
<feature type="region of interest" description="Disordered" evidence="7">
    <location>
        <begin position="3021"/>
        <end position="3042"/>
    </location>
</feature>
<feature type="domain" description="DUF3638" evidence="8">
    <location>
        <begin position="1998"/>
        <end position="2220"/>
    </location>
</feature>
<evidence type="ECO:0000256" key="3">
    <source>
        <dbReference type="ARBA" id="ARBA00022670"/>
    </source>
</evidence>
<keyword evidence="5" id="KW-0378">Hydrolase</keyword>
<dbReference type="PANTHER" id="PTHR13367:SF33">
    <property type="entry name" value="P-LOOP CONTAINING NUCLEOSIDE TRIPHOSPHATE HYDROLASE PROTEIN"/>
    <property type="match status" value="1"/>
</dbReference>
<feature type="domain" description="DUF6606" evidence="10">
    <location>
        <begin position="7"/>
        <end position="279"/>
    </location>
</feature>
<dbReference type="InterPro" id="IPR022099">
    <property type="entry name" value="DUF3638"/>
</dbReference>
<proteinExistence type="predicted"/>
<evidence type="ECO:0000313" key="12">
    <source>
        <dbReference type="Proteomes" id="UP001369815"/>
    </source>
</evidence>
<keyword evidence="12" id="KW-1185">Reference proteome</keyword>
<dbReference type="EMBL" id="JBANMG010000005">
    <property type="protein sequence ID" value="KAK6953233.1"/>
    <property type="molecule type" value="Genomic_DNA"/>
</dbReference>
<evidence type="ECO:0000256" key="2">
    <source>
        <dbReference type="ARBA" id="ARBA00012759"/>
    </source>
</evidence>
<evidence type="ECO:0000259" key="10">
    <source>
        <dbReference type="Pfam" id="PF20255"/>
    </source>
</evidence>
<evidence type="ECO:0000259" key="8">
    <source>
        <dbReference type="Pfam" id="PF12340"/>
    </source>
</evidence>
<keyword evidence="4" id="KW-0833">Ubl conjugation pathway</keyword>
<feature type="domain" description="DUF3645" evidence="9">
    <location>
        <begin position="2340"/>
        <end position="2372"/>
    </location>
</feature>
<evidence type="ECO:0000256" key="1">
    <source>
        <dbReference type="ARBA" id="ARBA00000707"/>
    </source>
</evidence>
<evidence type="ECO:0000313" key="11">
    <source>
        <dbReference type="EMBL" id="KAK6953233.1"/>
    </source>
</evidence>
<evidence type="ECO:0000256" key="7">
    <source>
        <dbReference type="SAM" id="MobiDB-lite"/>
    </source>
</evidence>
<evidence type="ECO:0000256" key="4">
    <source>
        <dbReference type="ARBA" id="ARBA00022786"/>
    </source>
</evidence>
<dbReference type="Pfam" id="PF12359">
    <property type="entry name" value="DUF3645"/>
    <property type="match status" value="1"/>
</dbReference>
<name>A0AAX6MLA4_9PEZI</name>
<reference evidence="11 12" key="1">
    <citation type="journal article" date="2024" name="Front Chem Biol">
        <title>Unveiling the potential of Daldinia eschscholtzii MFLUCC 19-0629 through bioactivity and bioinformatics studies for enhanced sustainable agriculture production.</title>
        <authorList>
            <person name="Brooks S."/>
            <person name="Weaver J.A."/>
            <person name="Klomchit A."/>
            <person name="Alharthi S.A."/>
            <person name="Onlamun T."/>
            <person name="Nurani R."/>
            <person name="Vong T.K."/>
            <person name="Alberti F."/>
            <person name="Greco C."/>
        </authorList>
    </citation>
    <scope>NUCLEOTIDE SEQUENCE [LARGE SCALE GENOMIC DNA]</scope>
    <source>
        <strain evidence="11">MFLUCC 19-0629</strain>
    </source>
</reference>
<comment type="catalytic activity">
    <reaction evidence="1">
        <text>Thiol-dependent hydrolysis of ester, thioester, amide, peptide and isopeptide bonds formed by the C-terminal Gly of ubiquitin (a 76-residue protein attached to proteins as an intracellular targeting signal).</text>
        <dbReference type="EC" id="3.4.19.12"/>
    </reaction>
</comment>
<evidence type="ECO:0000256" key="6">
    <source>
        <dbReference type="ARBA" id="ARBA00022807"/>
    </source>
</evidence>
<accession>A0AAX6MLA4</accession>
<dbReference type="InterPro" id="IPR051346">
    <property type="entry name" value="OTU_Deubiquitinase"/>
</dbReference>
<dbReference type="Pfam" id="PF12340">
    <property type="entry name" value="DUF3638"/>
    <property type="match status" value="1"/>
</dbReference>